<feature type="compositionally biased region" description="Acidic residues" evidence="1">
    <location>
        <begin position="155"/>
        <end position="223"/>
    </location>
</feature>
<feature type="compositionally biased region" description="Basic and acidic residues" evidence="1">
    <location>
        <begin position="10"/>
        <end position="33"/>
    </location>
</feature>
<evidence type="ECO:0000313" key="3">
    <source>
        <dbReference type="Proteomes" id="UP000250088"/>
    </source>
</evidence>
<evidence type="ECO:0008006" key="4">
    <source>
        <dbReference type="Google" id="ProtNLM"/>
    </source>
</evidence>
<dbReference type="RefSeq" id="WP_086887949.1">
    <property type="nucleotide sequence ID" value="NZ_CP019893.1"/>
</dbReference>
<dbReference type="AlphaFoldDB" id="A0A2Z2HRA7"/>
<name>A0A2Z2HRA7_9EURY</name>
<keyword evidence="3" id="KW-1185">Reference proteome</keyword>
<proteinExistence type="predicted"/>
<dbReference type="Proteomes" id="UP000250088">
    <property type="component" value="Chromosome"/>
</dbReference>
<feature type="compositionally biased region" description="Polar residues" evidence="1">
    <location>
        <begin position="102"/>
        <end position="144"/>
    </location>
</feature>
<sequence>MTNDDAFELEEPKTRDGSAEATRETSDAEGLDRRQLLGAVASTGAVSLAGCTVSSDGIEISFDGDAENDPVDASGAGTDPASANGASGEPAAPDDGDAEDSTGASGDSTNAGSDGGESTPSEETSGQTADDDGTAQQNQGSNEADPTNDSGDSTGDGDTDDAPGDGADEPDDDAEADESGDSDDGDDESEPDDDQAVEDDDESEPDDDQAVEDDDESESDDAETDRTALPNVRIHDFELTTTSGDMDVYGKISARGIYDEDEYITPRGHSTWEIWDLEEDDAISLTDGSSTAIDTPVTIEFPDEAVENVDERDPYLVVRGDFVQRRPSDENRFLGWGSIRVPLKAGSDAEYDQKKLTFTEGGADLRLTFSVSPLDLSLAQPIDGDLRELDGNIPTML</sequence>
<organism evidence="2 3">
    <name type="scientific">Natrarchaeobaculum aegyptiacum</name>
    <dbReference type="NCBI Taxonomy" id="745377"/>
    <lineage>
        <taxon>Archaea</taxon>
        <taxon>Methanobacteriati</taxon>
        <taxon>Methanobacteriota</taxon>
        <taxon>Stenosarchaea group</taxon>
        <taxon>Halobacteria</taxon>
        <taxon>Halobacteriales</taxon>
        <taxon>Natrialbaceae</taxon>
        <taxon>Natrarchaeobaculum</taxon>
    </lineage>
</organism>
<gene>
    <name evidence="2" type="ORF">B1756_07335</name>
</gene>
<dbReference type="EMBL" id="CP019893">
    <property type="protein sequence ID" value="ARS89572.1"/>
    <property type="molecule type" value="Genomic_DNA"/>
</dbReference>
<dbReference type="KEGG" id="naj:B1756_07335"/>
<dbReference type="GeneID" id="32893881"/>
<evidence type="ECO:0000313" key="2">
    <source>
        <dbReference type="EMBL" id="ARS89572.1"/>
    </source>
</evidence>
<feature type="region of interest" description="Disordered" evidence="1">
    <location>
        <begin position="1"/>
        <end position="33"/>
    </location>
</feature>
<reference evidence="3" key="1">
    <citation type="submission" date="2017-02" db="EMBL/GenBank/DDBJ databases">
        <title>Natronthermophilus aegyptiacus gen. nov.,sp. nov., an aerobic, extremely halophilic alkalithermophilic archaeon isolated from the athalassohaline Wadi An Natrun, Egypt.</title>
        <authorList>
            <person name="Zhao B."/>
        </authorList>
    </citation>
    <scope>NUCLEOTIDE SEQUENCE [LARGE SCALE GENOMIC DNA]</scope>
    <source>
        <strain evidence="3">JW/NM-HA 15</strain>
    </source>
</reference>
<protein>
    <recommendedName>
        <fullName evidence="4">DUF4382 domain-containing protein</fullName>
    </recommendedName>
</protein>
<feature type="region of interest" description="Disordered" evidence="1">
    <location>
        <begin position="58"/>
        <end position="230"/>
    </location>
</feature>
<evidence type="ECO:0000256" key="1">
    <source>
        <dbReference type="SAM" id="MobiDB-lite"/>
    </source>
</evidence>
<accession>A0A2Z2HRA7</accession>